<dbReference type="Pfam" id="PF00072">
    <property type="entry name" value="Response_reg"/>
    <property type="match status" value="1"/>
</dbReference>
<dbReference type="PANTHER" id="PTHR44591:SF20">
    <property type="entry name" value="PROTEIN PILH"/>
    <property type="match status" value="1"/>
</dbReference>
<dbReference type="GO" id="GO:0000160">
    <property type="term" value="P:phosphorelay signal transduction system"/>
    <property type="evidence" value="ECO:0007669"/>
    <property type="project" value="InterPro"/>
</dbReference>
<evidence type="ECO:0000313" key="5">
    <source>
        <dbReference type="Proteomes" id="UP000248259"/>
    </source>
</evidence>
<sequence length="127" mass="13950">MSSLAFITDDSPVNRKLPAAFMQRLGWTIEEFADAESMLQRLPDIQPALILLDISMPGMSGTEACRIIRANPAWRDIHLIAYTAHGMAQDREEFLDAGFNDILLKPLSLATLTQAIAPVRNAPSAEA</sequence>
<dbReference type="InterPro" id="IPR050595">
    <property type="entry name" value="Bact_response_regulator"/>
</dbReference>
<dbReference type="SUPFAM" id="SSF52172">
    <property type="entry name" value="CheY-like"/>
    <property type="match status" value="1"/>
</dbReference>
<dbReference type="CDD" id="cd17546">
    <property type="entry name" value="REC_hyHK_CKI1_RcsC-like"/>
    <property type="match status" value="1"/>
</dbReference>
<proteinExistence type="predicted"/>
<name>A0A323UV36_9RHOO</name>
<dbReference type="Gene3D" id="3.40.50.2300">
    <property type="match status" value="1"/>
</dbReference>
<dbReference type="PROSITE" id="PS50110">
    <property type="entry name" value="RESPONSE_REGULATORY"/>
    <property type="match status" value="1"/>
</dbReference>
<dbReference type="InterPro" id="IPR001789">
    <property type="entry name" value="Sig_transdc_resp-reg_receiver"/>
</dbReference>
<keyword evidence="1 2" id="KW-0597">Phosphoprotein</keyword>
<reference evidence="4 5" key="1">
    <citation type="submission" date="2018-06" db="EMBL/GenBank/DDBJ databases">
        <title>Azoarcus communis strain SWub3 genome.</title>
        <authorList>
            <person name="Zorraquino Salvo V."/>
            <person name="Toubiana D."/>
            <person name="Blumwald E."/>
        </authorList>
    </citation>
    <scope>NUCLEOTIDE SEQUENCE [LARGE SCALE GENOMIC DNA]</scope>
    <source>
        <strain evidence="4 5">SWub3</strain>
    </source>
</reference>
<accession>A0A323UV36</accession>
<dbReference type="EMBL" id="QKOE01000007">
    <property type="protein sequence ID" value="PZA16315.1"/>
    <property type="molecule type" value="Genomic_DNA"/>
</dbReference>
<dbReference type="OrthoDB" id="9179585at2"/>
<keyword evidence="5" id="KW-1185">Reference proteome</keyword>
<feature type="modified residue" description="4-aspartylphosphate" evidence="2">
    <location>
        <position position="53"/>
    </location>
</feature>
<dbReference type="InterPro" id="IPR011006">
    <property type="entry name" value="CheY-like_superfamily"/>
</dbReference>
<protein>
    <submittedName>
        <fullName evidence="4">Response regulator</fullName>
    </submittedName>
</protein>
<organism evidence="4 5">
    <name type="scientific">Parazoarcus communis SWub3 = DSM 12120</name>
    <dbReference type="NCBI Taxonomy" id="1121029"/>
    <lineage>
        <taxon>Bacteria</taxon>
        <taxon>Pseudomonadati</taxon>
        <taxon>Pseudomonadota</taxon>
        <taxon>Betaproteobacteria</taxon>
        <taxon>Rhodocyclales</taxon>
        <taxon>Zoogloeaceae</taxon>
        <taxon>Parazoarcus</taxon>
    </lineage>
</organism>
<gene>
    <name evidence="4" type="ORF">DNK49_11625</name>
</gene>
<dbReference type="AlphaFoldDB" id="A0A323UV36"/>
<feature type="domain" description="Response regulatory" evidence="3">
    <location>
        <begin position="4"/>
        <end position="120"/>
    </location>
</feature>
<dbReference type="PANTHER" id="PTHR44591">
    <property type="entry name" value="STRESS RESPONSE REGULATOR PROTEIN 1"/>
    <property type="match status" value="1"/>
</dbReference>
<dbReference type="SMART" id="SM00448">
    <property type="entry name" value="REC"/>
    <property type="match status" value="1"/>
</dbReference>
<dbReference type="RefSeq" id="WP_110524709.1">
    <property type="nucleotide sequence ID" value="NZ_QKOE01000007.1"/>
</dbReference>
<evidence type="ECO:0000259" key="3">
    <source>
        <dbReference type="PROSITE" id="PS50110"/>
    </source>
</evidence>
<evidence type="ECO:0000313" key="4">
    <source>
        <dbReference type="EMBL" id="PZA16315.1"/>
    </source>
</evidence>
<comment type="caution">
    <text evidence="4">The sequence shown here is derived from an EMBL/GenBank/DDBJ whole genome shotgun (WGS) entry which is preliminary data.</text>
</comment>
<evidence type="ECO:0000256" key="2">
    <source>
        <dbReference type="PROSITE-ProRule" id="PRU00169"/>
    </source>
</evidence>
<evidence type="ECO:0000256" key="1">
    <source>
        <dbReference type="ARBA" id="ARBA00022553"/>
    </source>
</evidence>
<dbReference type="Proteomes" id="UP000248259">
    <property type="component" value="Unassembled WGS sequence"/>
</dbReference>